<dbReference type="EMBL" id="JACJJG010000136">
    <property type="protein sequence ID" value="MBM6674831.1"/>
    <property type="molecule type" value="Genomic_DNA"/>
</dbReference>
<reference evidence="2" key="1">
    <citation type="submission" date="2020-08" db="EMBL/GenBank/DDBJ databases">
        <authorList>
            <person name="Cejkova D."/>
            <person name="Kubasova T."/>
            <person name="Jahodarova E."/>
            <person name="Rychlik I."/>
        </authorList>
    </citation>
    <scope>NUCLEOTIDE SEQUENCE</scope>
    <source>
        <strain evidence="2">An824</strain>
    </source>
</reference>
<name>A0A939B8H2_9BACT</name>
<keyword evidence="1" id="KW-0732">Signal</keyword>
<reference evidence="2" key="2">
    <citation type="journal article" date="2021" name="Sci. Rep.">
        <title>The distribution of antibiotic resistance genes in chicken gut microbiota commensals.</title>
        <authorList>
            <person name="Juricova H."/>
            <person name="Matiasovicova J."/>
            <person name="Kubasova T."/>
            <person name="Cejkova D."/>
            <person name="Rychlik I."/>
        </authorList>
    </citation>
    <scope>NUCLEOTIDE SEQUENCE</scope>
    <source>
        <strain evidence="2">An824</strain>
    </source>
</reference>
<sequence>MKKILFLLIATFVVFSSSAQRVHFGCALGQNADIKEICTYIENLGYNCQGGNSGSIGEITIYSEVTINDMRFKYCTLYFYNNIFWKIFYYNTIEEPETVVSLLERKYDCKSDSEDEFYYRNRDLEIQFDGKNLKYISLSVTTSIFY</sequence>
<comment type="caution">
    <text evidence="2">The sequence shown here is derived from an EMBL/GenBank/DDBJ whole genome shotgun (WGS) entry which is preliminary data.</text>
</comment>
<evidence type="ECO:0000313" key="2">
    <source>
        <dbReference type="EMBL" id="MBM6674831.1"/>
    </source>
</evidence>
<dbReference type="RefSeq" id="WP_205105905.1">
    <property type="nucleotide sequence ID" value="NZ_JACJJG010000136.1"/>
</dbReference>
<proteinExistence type="predicted"/>
<evidence type="ECO:0000313" key="3">
    <source>
        <dbReference type="Proteomes" id="UP000706891"/>
    </source>
</evidence>
<dbReference type="Proteomes" id="UP000706891">
    <property type="component" value="Unassembled WGS sequence"/>
</dbReference>
<feature type="chain" id="PRO_5037297698" evidence="1">
    <location>
        <begin position="20"/>
        <end position="146"/>
    </location>
</feature>
<gene>
    <name evidence="2" type="ORF">H6A34_13245</name>
</gene>
<keyword evidence="3" id="KW-1185">Reference proteome</keyword>
<evidence type="ECO:0000256" key="1">
    <source>
        <dbReference type="SAM" id="SignalP"/>
    </source>
</evidence>
<feature type="signal peptide" evidence="1">
    <location>
        <begin position="1"/>
        <end position="19"/>
    </location>
</feature>
<dbReference type="AlphaFoldDB" id="A0A939B8H2"/>
<accession>A0A939B8H2</accession>
<protein>
    <submittedName>
        <fullName evidence="2">Uncharacterized protein</fullName>
    </submittedName>
</protein>
<organism evidence="2 3">
    <name type="scientific">Marseilla massiliensis</name>
    <dbReference type="NCBI Taxonomy" id="1841864"/>
    <lineage>
        <taxon>Bacteria</taxon>
        <taxon>Pseudomonadati</taxon>
        <taxon>Bacteroidota</taxon>
        <taxon>Bacteroidia</taxon>
        <taxon>Bacteroidales</taxon>
        <taxon>Prevotellaceae</taxon>
        <taxon>Marseilla</taxon>
    </lineage>
</organism>